<comment type="similarity">
    <text evidence="4">Belongs to the D-isomer specific 2-hydroxyacid dehydrogenase family.</text>
</comment>
<evidence type="ECO:0000259" key="6">
    <source>
        <dbReference type="Pfam" id="PF02826"/>
    </source>
</evidence>
<dbReference type="InterPro" id="IPR006139">
    <property type="entry name" value="D-isomer_2_OHA_DH_cat_dom"/>
</dbReference>
<organism evidence="7 8">
    <name type="scientific">Acidisoma silvae</name>
    <dbReference type="NCBI Taxonomy" id="2802396"/>
    <lineage>
        <taxon>Bacteria</taxon>
        <taxon>Pseudomonadati</taxon>
        <taxon>Pseudomonadota</taxon>
        <taxon>Alphaproteobacteria</taxon>
        <taxon>Acetobacterales</taxon>
        <taxon>Acidocellaceae</taxon>
        <taxon>Acidisoma</taxon>
    </lineage>
</organism>
<dbReference type="CDD" id="cd12156">
    <property type="entry name" value="HPPR"/>
    <property type="match status" value="1"/>
</dbReference>
<keyword evidence="8" id="KW-1185">Reference proteome</keyword>
<dbReference type="Pfam" id="PF02826">
    <property type="entry name" value="2-Hacid_dh_C"/>
    <property type="match status" value="1"/>
</dbReference>
<reference evidence="7" key="2">
    <citation type="submission" date="2021-01" db="EMBL/GenBank/DDBJ databases">
        <authorList>
            <person name="Mieszkin S."/>
            <person name="Pouder E."/>
            <person name="Alain K."/>
        </authorList>
    </citation>
    <scope>NUCLEOTIDE SEQUENCE</scope>
    <source>
        <strain evidence="7">HW T2.11</strain>
    </source>
</reference>
<sequence length="356" mass="38111">MQLDGGRQYFATDKFSNLPANVKNHELFCGFLMTEHSKTIAILVPGPLNEQALSRIDTQFTLVKTQDLVTSVVPRDLAQRIRGIAAIIPVNAAMMDAFPSLEIIAHFGVGYDSVDVRHAAEAGIMVTNTPGVLTEDVADLALGLLLNAIRELPRAENWLRSGHWVAKGPYPLTKMTLRGRRVGIFGLGRVGLAVAHRVEALGLPVSYCNRNAVPDAPYPYYTNLLELAENVDTLISVVPGGVATAKAINADVLRALGPNGVFINIGRGSSVDQEALIEALKSGIIAAAGLDVYADEPNVPQALIDLPNVTLLPHVGSATEYTRGAMADLCVDNLISWFSSGRPITAVPETAHVLPR</sequence>
<dbReference type="InterPro" id="IPR006140">
    <property type="entry name" value="D-isomer_DH_NAD-bd"/>
</dbReference>
<dbReference type="InterPro" id="IPR050223">
    <property type="entry name" value="D-isomer_2-hydroxyacid_DH"/>
</dbReference>
<feature type="domain" description="D-isomer specific 2-hydroxyacid dehydrogenase catalytic" evidence="5">
    <location>
        <begin position="62"/>
        <end position="347"/>
    </location>
</feature>
<evidence type="ECO:0000313" key="7">
    <source>
        <dbReference type="EMBL" id="MCB8878050.1"/>
    </source>
</evidence>
<dbReference type="Proteomes" id="UP000708298">
    <property type="component" value="Unassembled WGS sequence"/>
</dbReference>
<accession>A0A963YWA5</accession>
<dbReference type="GO" id="GO:0030267">
    <property type="term" value="F:glyoxylate reductase (NADPH) activity"/>
    <property type="evidence" value="ECO:0007669"/>
    <property type="project" value="TreeGrafter"/>
</dbReference>
<keyword evidence="1" id="KW-0521">NADP</keyword>
<evidence type="ECO:0000256" key="1">
    <source>
        <dbReference type="ARBA" id="ARBA00022857"/>
    </source>
</evidence>
<feature type="domain" description="D-isomer specific 2-hydroxyacid dehydrogenase NAD-binding" evidence="6">
    <location>
        <begin position="142"/>
        <end position="316"/>
    </location>
</feature>
<dbReference type="GO" id="GO:0005829">
    <property type="term" value="C:cytosol"/>
    <property type="evidence" value="ECO:0007669"/>
    <property type="project" value="TreeGrafter"/>
</dbReference>
<keyword evidence="2 4" id="KW-0560">Oxidoreductase</keyword>
<proteinExistence type="inferred from homology"/>
<dbReference type="Pfam" id="PF00389">
    <property type="entry name" value="2-Hacid_dh"/>
    <property type="match status" value="1"/>
</dbReference>
<evidence type="ECO:0000256" key="4">
    <source>
        <dbReference type="RuleBase" id="RU003719"/>
    </source>
</evidence>
<dbReference type="GO" id="GO:0051287">
    <property type="term" value="F:NAD binding"/>
    <property type="evidence" value="ECO:0007669"/>
    <property type="project" value="InterPro"/>
</dbReference>
<dbReference type="SUPFAM" id="SSF52283">
    <property type="entry name" value="Formate/glycerate dehydrogenase catalytic domain-like"/>
    <property type="match status" value="1"/>
</dbReference>
<dbReference type="PANTHER" id="PTHR10996:SF178">
    <property type="entry name" value="2-HYDROXYACID DEHYDROGENASE YGL185C-RELATED"/>
    <property type="match status" value="1"/>
</dbReference>
<dbReference type="FunFam" id="3.40.50.720:FF:000213">
    <property type="entry name" value="Putative 2-hydroxyacid dehydrogenase"/>
    <property type="match status" value="1"/>
</dbReference>
<reference evidence="7" key="1">
    <citation type="journal article" date="2021" name="Microorganisms">
        <title>Acidisoma silvae sp. nov. and Acidisomacellulosilytica sp. nov., Two Acidophilic Bacteria Isolated from Decaying Wood, Hydrolyzing Cellulose and Producing Poly-3-hydroxybutyrate.</title>
        <authorList>
            <person name="Mieszkin S."/>
            <person name="Pouder E."/>
            <person name="Uroz S."/>
            <person name="Simon-Colin C."/>
            <person name="Alain K."/>
        </authorList>
    </citation>
    <scope>NUCLEOTIDE SEQUENCE</scope>
    <source>
        <strain evidence="7">HW T2.11</strain>
    </source>
</reference>
<dbReference type="RefSeq" id="WP_227323693.1">
    <property type="nucleotide sequence ID" value="NZ_JAESVB010000022.1"/>
</dbReference>
<gene>
    <name evidence="7" type="ORF">ASILVAE211_22870</name>
</gene>
<comment type="caution">
    <text evidence="7">The sequence shown here is derived from an EMBL/GenBank/DDBJ whole genome shotgun (WGS) entry which is preliminary data.</text>
</comment>
<protein>
    <submittedName>
        <fullName evidence="7">2-hydroxyacid dehydrogenase</fullName>
    </submittedName>
</protein>
<dbReference type="SUPFAM" id="SSF51735">
    <property type="entry name" value="NAD(P)-binding Rossmann-fold domains"/>
    <property type="match status" value="1"/>
</dbReference>
<keyword evidence="3" id="KW-0520">NAD</keyword>
<evidence type="ECO:0000259" key="5">
    <source>
        <dbReference type="Pfam" id="PF00389"/>
    </source>
</evidence>
<evidence type="ECO:0000313" key="8">
    <source>
        <dbReference type="Proteomes" id="UP000708298"/>
    </source>
</evidence>
<dbReference type="PANTHER" id="PTHR10996">
    <property type="entry name" value="2-HYDROXYACID DEHYDROGENASE-RELATED"/>
    <property type="match status" value="1"/>
</dbReference>
<dbReference type="AlphaFoldDB" id="A0A963YWA5"/>
<dbReference type="InterPro" id="IPR029752">
    <property type="entry name" value="D-isomer_DH_CS1"/>
</dbReference>
<dbReference type="PROSITE" id="PS00065">
    <property type="entry name" value="D_2_HYDROXYACID_DH_1"/>
    <property type="match status" value="1"/>
</dbReference>
<name>A0A963YWA5_9PROT</name>
<dbReference type="Gene3D" id="3.40.50.720">
    <property type="entry name" value="NAD(P)-binding Rossmann-like Domain"/>
    <property type="match status" value="2"/>
</dbReference>
<dbReference type="InterPro" id="IPR036291">
    <property type="entry name" value="NAD(P)-bd_dom_sf"/>
</dbReference>
<dbReference type="GO" id="GO:0016618">
    <property type="term" value="F:hydroxypyruvate reductase [NAD(P)H] activity"/>
    <property type="evidence" value="ECO:0007669"/>
    <property type="project" value="TreeGrafter"/>
</dbReference>
<dbReference type="EMBL" id="JAESVB010000022">
    <property type="protein sequence ID" value="MCB8878050.1"/>
    <property type="molecule type" value="Genomic_DNA"/>
</dbReference>
<evidence type="ECO:0000256" key="3">
    <source>
        <dbReference type="ARBA" id="ARBA00023027"/>
    </source>
</evidence>
<evidence type="ECO:0000256" key="2">
    <source>
        <dbReference type="ARBA" id="ARBA00023002"/>
    </source>
</evidence>